<evidence type="ECO:0000256" key="1">
    <source>
        <dbReference type="SAM" id="Phobius"/>
    </source>
</evidence>
<keyword evidence="1" id="KW-0472">Membrane</keyword>
<dbReference type="KEGG" id="scas:SACC_32380"/>
<keyword evidence="3" id="KW-1185">Reference proteome</keyword>
<gene>
    <name evidence="2" type="ORF">SACC_32380</name>
</gene>
<dbReference type="Proteomes" id="UP001319921">
    <property type="component" value="Chromosome"/>
</dbReference>
<protein>
    <submittedName>
        <fullName evidence="2">Uncharacterized protein</fullName>
    </submittedName>
</protein>
<sequence length="64" mass="7082">MYITNKPMAISSVIILGLSLIMLIIAMFESSLLAWLAPEPRFYIPTLGFVIGAFLLSCCISKEE</sequence>
<name>A0AAQ4CWP0_9CREN</name>
<dbReference type="RefSeq" id="WP_229570960.1">
    <property type="nucleotide sequence ID" value="NZ_AP025226.1"/>
</dbReference>
<feature type="transmembrane region" description="Helical" evidence="1">
    <location>
        <begin position="12"/>
        <end position="36"/>
    </location>
</feature>
<reference evidence="2 3" key="1">
    <citation type="journal article" date="2022" name="Microbiol. Resour. Announc.">
        <title>Complete Genome Sequence of the Hyperthermophilic and Acidophilic Archaeon Saccharolobus caldissimus Strain HS-3T.</title>
        <authorList>
            <person name="Sakai H.D."/>
            <person name="Kurosawa N."/>
        </authorList>
    </citation>
    <scope>NUCLEOTIDE SEQUENCE [LARGE SCALE GENOMIC DNA]</scope>
    <source>
        <strain evidence="2 3">JCM32116</strain>
    </source>
</reference>
<keyword evidence="1" id="KW-1133">Transmembrane helix</keyword>
<evidence type="ECO:0000313" key="3">
    <source>
        <dbReference type="Proteomes" id="UP001319921"/>
    </source>
</evidence>
<proteinExistence type="predicted"/>
<organism evidence="2 3">
    <name type="scientific">Saccharolobus caldissimus</name>
    <dbReference type="NCBI Taxonomy" id="1702097"/>
    <lineage>
        <taxon>Archaea</taxon>
        <taxon>Thermoproteota</taxon>
        <taxon>Thermoprotei</taxon>
        <taxon>Sulfolobales</taxon>
        <taxon>Sulfolobaceae</taxon>
        <taxon>Saccharolobus</taxon>
    </lineage>
</organism>
<feature type="transmembrane region" description="Helical" evidence="1">
    <location>
        <begin position="42"/>
        <end position="60"/>
    </location>
</feature>
<dbReference type="EMBL" id="AP025226">
    <property type="protein sequence ID" value="BDC00222.1"/>
    <property type="molecule type" value="Genomic_DNA"/>
</dbReference>
<evidence type="ECO:0000313" key="2">
    <source>
        <dbReference type="EMBL" id="BDC00222.1"/>
    </source>
</evidence>
<dbReference type="GeneID" id="68867960"/>
<dbReference type="AlphaFoldDB" id="A0AAQ4CWP0"/>
<keyword evidence="1" id="KW-0812">Transmembrane</keyword>
<accession>A0AAQ4CWP0</accession>